<dbReference type="InterPro" id="IPR045464">
    <property type="entry name" value="Hrt3/FBXO9_C"/>
</dbReference>
<evidence type="ECO:0000256" key="5">
    <source>
        <dbReference type="ARBA" id="ARBA00022786"/>
    </source>
</evidence>
<dbReference type="PANTHER" id="PTHR12874">
    <property type="entry name" value="F-BOX ONLY PROTEIN 48-RELATED"/>
    <property type="match status" value="1"/>
</dbReference>
<comment type="pathway">
    <text evidence="2">Protein modification; protein ubiquitination.</text>
</comment>
<keyword evidence="9" id="KW-1185">Reference proteome</keyword>
<dbReference type="Proteomes" id="UP000292082">
    <property type="component" value="Unassembled WGS sequence"/>
</dbReference>
<dbReference type="EMBL" id="ML145221">
    <property type="protein sequence ID" value="TBU53214.1"/>
    <property type="molecule type" value="Genomic_DNA"/>
</dbReference>
<dbReference type="GO" id="GO:0019005">
    <property type="term" value="C:SCF ubiquitin ligase complex"/>
    <property type="evidence" value="ECO:0007669"/>
    <property type="project" value="TreeGrafter"/>
</dbReference>
<dbReference type="SUPFAM" id="SSF81383">
    <property type="entry name" value="F-box domain"/>
    <property type="match status" value="1"/>
</dbReference>
<keyword evidence="6" id="KW-0802">TPR repeat</keyword>
<reference evidence="8 9" key="1">
    <citation type="submission" date="2019-01" db="EMBL/GenBank/DDBJ databases">
        <title>Draft genome sequences of three monokaryotic isolates of the white-rot basidiomycete fungus Dichomitus squalens.</title>
        <authorList>
            <consortium name="DOE Joint Genome Institute"/>
            <person name="Lopez S.C."/>
            <person name="Andreopoulos B."/>
            <person name="Pangilinan J."/>
            <person name="Lipzen A."/>
            <person name="Riley R."/>
            <person name="Ahrendt S."/>
            <person name="Ng V."/>
            <person name="Barry K."/>
            <person name="Daum C."/>
            <person name="Grigoriev I.V."/>
            <person name="Hilden K.S."/>
            <person name="Makela M.R."/>
            <person name="de Vries R.P."/>
        </authorList>
    </citation>
    <scope>NUCLEOTIDE SEQUENCE [LARGE SCALE GENOMIC DNA]</scope>
    <source>
        <strain evidence="8 9">CBS 464.89</strain>
    </source>
</reference>
<dbReference type="PANTHER" id="PTHR12874:SF9">
    <property type="entry name" value="F-BOX ONLY PROTEIN 48"/>
    <property type="match status" value="1"/>
</dbReference>
<evidence type="ECO:0000313" key="9">
    <source>
        <dbReference type="Proteomes" id="UP000292082"/>
    </source>
</evidence>
<keyword evidence="5" id="KW-0833">Ubl conjugation pathway</keyword>
<evidence type="ECO:0000256" key="3">
    <source>
        <dbReference type="ARBA" id="ARBA00019775"/>
    </source>
</evidence>
<evidence type="ECO:0000256" key="7">
    <source>
        <dbReference type="SAM" id="MobiDB-lite"/>
    </source>
</evidence>
<evidence type="ECO:0000256" key="2">
    <source>
        <dbReference type="ARBA" id="ARBA00004906"/>
    </source>
</evidence>
<protein>
    <recommendedName>
        <fullName evidence="3">F-box only protein 9</fullName>
    </recommendedName>
</protein>
<dbReference type="Gene3D" id="1.20.1280.50">
    <property type="match status" value="1"/>
</dbReference>
<sequence length="464" mass="52967">MQGSVSAVAAEDNEELERFRRQWLEEVWSKKKPQGSQDGAAAFTPTSTSAEPATQSPPQSPPAHRTTHRRASHHNEATSPVLGARKVGPASATAQFGPSLQRAVEVYRKAVQHEQKSELDDALRLYRSAFRMDSNVDRAYQLFEEELHRKAAAASPTQKAQQHKKTPSGTAVLEGLLSDMQALDLGPSRIPVAHAYGEGFVTGTLANLISSWPPELTFERDPESEEEGVPIRMLPDEILIIILRRLDHSALERFARVNRKARVITLDASIWRPRVQTIYRPPQIPDEEEFEALVVKYMTDYRRIYIEHPRVRYDGVYIAVCHYIRNGVGENVWVNYSHLITYYRYLRFYPDGQVLSLLANEEHSPSQVIPILKPTLRKKGFFIGTWYLDGTELHIDDLLPKEPTAAETRYSFQMVLDLRSRPVGRWNRLDFRSYESVHIASGEATPLALKNERSFWFSKVRSYV</sequence>
<dbReference type="GO" id="GO:0016567">
    <property type="term" value="P:protein ubiquitination"/>
    <property type="evidence" value="ECO:0007669"/>
    <property type="project" value="UniProtKB-UniPathway"/>
</dbReference>
<name>A0A4Q9NSF1_9APHY</name>
<comment type="subcellular location">
    <subcellularLocation>
        <location evidence="1">Cytoplasm</location>
    </subcellularLocation>
</comment>
<organism evidence="8 9">
    <name type="scientific">Dichomitus squalens</name>
    <dbReference type="NCBI Taxonomy" id="114155"/>
    <lineage>
        <taxon>Eukaryota</taxon>
        <taxon>Fungi</taxon>
        <taxon>Dikarya</taxon>
        <taxon>Basidiomycota</taxon>
        <taxon>Agaricomycotina</taxon>
        <taxon>Agaricomycetes</taxon>
        <taxon>Polyporales</taxon>
        <taxon>Polyporaceae</taxon>
        <taxon>Dichomitus</taxon>
    </lineage>
</organism>
<dbReference type="PROSITE" id="PS50181">
    <property type="entry name" value="FBOX"/>
    <property type="match status" value="1"/>
</dbReference>
<proteinExistence type="predicted"/>
<dbReference type="GO" id="GO:0031146">
    <property type="term" value="P:SCF-dependent proteasomal ubiquitin-dependent protein catabolic process"/>
    <property type="evidence" value="ECO:0007669"/>
    <property type="project" value="TreeGrafter"/>
</dbReference>
<dbReference type="GO" id="GO:0005737">
    <property type="term" value="C:cytoplasm"/>
    <property type="evidence" value="ECO:0007669"/>
    <property type="project" value="UniProtKB-SubCell"/>
</dbReference>
<dbReference type="UniPathway" id="UPA00143"/>
<dbReference type="SUPFAM" id="SSF116846">
    <property type="entry name" value="MIT domain"/>
    <property type="match status" value="1"/>
</dbReference>
<dbReference type="AlphaFoldDB" id="A0A4Q9NSF1"/>
<evidence type="ECO:0000256" key="6">
    <source>
        <dbReference type="ARBA" id="ARBA00022803"/>
    </source>
</evidence>
<dbReference type="InterPro" id="IPR001810">
    <property type="entry name" value="F-box_dom"/>
</dbReference>
<gene>
    <name evidence="8" type="ORF">BD310DRAFT_938585</name>
</gene>
<dbReference type="Pfam" id="PF12937">
    <property type="entry name" value="F-box-like"/>
    <property type="match status" value="1"/>
</dbReference>
<dbReference type="InterPro" id="IPR036047">
    <property type="entry name" value="F-box-like_dom_sf"/>
</dbReference>
<dbReference type="Pfam" id="PF19270">
    <property type="entry name" value="FBO_C"/>
    <property type="match status" value="1"/>
</dbReference>
<dbReference type="STRING" id="114155.A0A4Q9NSF1"/>
<keyword evidence="4" id="KW-0963">Cytoplasm</keyword>
<evidence type="ECO:0000256" key="1">
    <source>
        <dbReference type="ARBA" id="ARBA00004496"/>
    </source>
</evidence>
<evidence type="ECO:0000313" key="8">
    <source>
        <dbReference type="EMBL" id="TBU53214.1"/>
    </source>
</evidence>
<accession>A0A4Q9NSF1</accession>
<feature type="region of interest" description="Disordered" evidence="7">
    <location>
        <begin position="28"/>
        <end position="84"/>
    </location>
</feature>
<evidence type="ECO:0000256" key="4">
    <source>
        <dbReference type="ARBA" id="ARBA00022490"/>
    </source>
</evidence>
<dbReference type="InterPro" id="IPR036181">
    <property type="entry name" value="MIT_dom_sf"/>
</dbReference>